<name>A0A3P3W519_9FLAO</name>
<dbReference type="Proteomes" id="UP000271937">
    <property type="component" value="Unassembled WGS sequence"/>
</dbReference>
<feature type="transmembrane region" description="Helical" evidence="9">
    <location>
        <begin position="6"/>
        <end position="28"/>
    </location>
</feature>
<dbReference type="EMBL" id="RQVR01000012">
    <property type="protein sequence ID" value="RRJ90162.1"/>
    <property type="molecule type" value="Genomic_DNA"/>
</dbReference>
<sequence length="186" mass="20177">MYSFYGTWPWYISGFLLGAVMLTLVYFGKTFGMSSNLRTLCTISGAGKFSDFFRFDWKSQRWNLVVVLGAMIGGFIAVNYLSDGSGVQLNPQTITQLQEMKIDAPVNGNLIPEKFTSAESIFTPKIFVFMLLGGLLVGFGARYAGGCTSGHAISGLSNLQLPSLIAVIGFFIGGLVAAHFLLPLIF</sequence>
<evidence type="ECO:0000256" key="6">
    <source>
        <dbReference type="ARBA" id="ARBA00022989"/>
    </source>
</evidence>
<keyword evidence="12" id="KW-1185">Reference proteome</keyword>
<dbReference type="GO" id="GO:0005886">
    <property type="term" value="C:plasma membrane"/>
    <property type="evidence" value="ECO:0007669"/>
    <property type="project" value="UniProtKB-SubCell"/>
</dbReference>
<evidence type="ECO:0000256" key="2">
    <source>
        <dbReference type="ARBA" id="ARBA00022448"/>
    </source>
</evidence>
<dbReference type="RefSeq" id="WP_125013118.1">
    <property type="nucleotide sequence ID" value="NZ_RQVR01000012.1"/>
</dbReference>
<protein>
    <submittedName>
        <fullName evidence="11">YeeE/YedE family protein</fullName>
    </submittedName>
</protein>
<comment type="similarity">
    <text evidence="8">Belongs to the TsuA/YedE (TC 9.B.102) family.</text>
</comment>
<keyword evidence="7 9" id="KW-0472">Membrane</keyword>
<reference evidence="11 12" key="1">
    <citation type="submission" date="2018-11" db="EMBL/GenBank/DDBJ databases">
        <title>Flavobacterium sp. nov., YIM 102600 draft genome.</title>
        <authorList>
            <person name="Li G."/>
            <person name="Jiang Y."/>
        </authorList>
    </citation>
    <scope>NUCLEOTIDE SEQUENCE [LARGE SCALE GENOMIC DNA]</scope>
    <source>
        <strain evidence="11 12">YIM 102600</strain>
    </source>
</reference>
<feature type="transmembrane region" description="Helical" evidence="9">
    <location>
        <begin position="164"/>
        <end position="185"/>
    </location>
</feature>
<dbReference type="InterPro" id="IPR007272">
    <property type="entry name" value="Sulf_transp_TsuA/YedE"/>
</dbReference>
<keyword evidence="5 9" id="KW-0812">Transmembrane</keyword>
<dbReference type="OrthoDB" id="9814020at2"/>
<comment type="caution">
    <text evidence="11">The sequence shown here is derived from an EMBL/GenBank/DDBJ whole genome shotgun (WGS) entry which is preliminary data.</text>
</comment>
<accession>A0A3P3W519</accession>
<feature type="transmembrane region" description="Helical" evidence="9">
    <location>
        <begin position="126"/>
        <end position="144"/>
    </location>
</feature>
<evidence type="ECO:0000256" key="8">
    <source>
        <dbReference type="ARBA" id="ARBA00035655"/>
    </source>
</evidence>
<dbReference type="PANTHER" id="PTHR30574">
    <property type="entry name" value="INNER MEMBRANE PROTEIN YEDE"/>
    <property type="match status" value="1"/>
</dbReference>
<organism evidence="11 12">
    <name type="scientific">Flavobacterium macacae</name>
    <dbReference type="NCBI Taxonomy" id="2488993"/>
    <lineage>
        <taxon>Bacteria</taxon>
        <taxon>Pseudomonadati</taxon>
        <taxon>Bacteroidota</taxon>
        <taxon>Flavobacteriia</taxon>
        <taxon>Flavobacteriales</taxon>
        <taxon>Flavobacteriaceae</taxon>
        <taxon>Flavobacterium</taxon>
    </lineage>
</organism>
<keyword evidence="2" id="KW-0813">Transport</keyword>
<evidence type="ECO:0000256" key="1">
    <source>
        <dbReference type="ARBA" id="ARBA00004429"/>
    </source>
</evidence>
<evidence type="ECO:0000256" key="3">
    <source>
        <dbReference type="ARBA" id="ARBA00022475"/>
    </source>
</evidence>
<evidence type="ECO:0000256" key="5">
    <source>
        <dbReference type="ARBA" id="ARBA00022692"/>
    </source>
</evidence>
<dbReference type="EMBL" id="RQVR01000012">
    <property type="protein sequence ID" value="RRJ90158.1"/>
    <property type="molecule type" value="Genomic_DNA"/>
</dbReference>
<dbReference type="PANTHER" id="PTHR30574:SF1">
    <property type="entry name" value="SULPHUR TRANSPORT DOMAIN-CONTAINING PROTEIN"/>
    <property type="match status" value="1"/>
</dbReference>
<feature type="transmembrane region" description="Helical" evidence="9">
    <location>
        <begin position="62"/>
        <end position="81"/>
    </location>
</feature>
<keyword evidence="6 9" id="KW-1133">Transmembrane helix</keyword>
<evidence type="ECO:0000256" key="4">
    <source>
        <dbReference type="ARBA" id="ARBA00022519"/>
    </source>
</evidence>
<keyword evidence="4" id="KW-0997">Cell inner membrane</keyword>
<dbReference type="AlphaFoldDB" id="A0A3P3W519"/>
<proteinExistence type="inferred from homology"/>
<comment type="subcellular location">
    <subcellularLocation>
        <location evidence="1">Cell inner membrane</location>
        <topology evidence="1">Multi-pass membrane protein</topology>
    </subcellularLocation>
</comment>
<gene>
    <name evidence="10" type="ORF">EG849_10890</name>
    <name evidence="11" type="ORF">EG849_10915</name>
</gene>
<evidence type="ECO:0000256" key="7">
    <source>
        <dbReference type="ARBA" id="ARBA00023136"/>
    </source>
</evidence>
<evidence type="ECO:0000256" key="9">
    <source>
        <dbReference type="SAM" id="Phobius"/>
    </source>
</evidence>
<evidence type="ECO:0000313" key="11">
    <source>
        <dbReference type="EMBL" id="RRJ90162.1"/>
    </source>
</evidence>
<keyword evidence="3" id="KW-1003">Cell membrane</keyword>
<evidence type="ECO:0000313" key="10">
    <source>
        <dbReference type="EMBL" id="RRJ90158.1"/>
    </source>
</evidence>
<dbReference type="Pfam" id="PF04143">
    <property type="entry name" value="Sulf_transp"/>
    <property type="match status" value="1"/>
</dbReference>
<evidence type="ECO:0000313" key="12">
    <source>
        <dbReference type="Proteomes" id="UP000271937"/>
    </source>
</evidence>